<evidence type="ECO:0000313" key="1">
    <source>
        <dbReference type="EMBL" id="TFK73178.1"/>
    </source>
</evidence>
<name>A0ACD3B4D2_9AGAR</name>
<protein>
    <submittedName>
        <fullName evidence="1">Uncharacterized protein</fullName>
    </submittedName>
</protein>
<dbReference type="Proteomes" id="UP000308600">
    <property type="component" value="Unassembled WGS sequence"/>
</dbReference>
<organism evidence="1 2">
    <name type="scientific">Pluteus cervinus</name>
    <dbReference type="NCBI Taxonomy" id="181527"/>
    <lineage>
        <taxon>Eukaryota</taxon>
        <taxon>Fungi</taxon>
        <taxon>Dikarya</taxon>
        <taxon>Basidiomycota</taxon>
        <taxon>Agaricomycotina</taxon>
        <taxon>Agaricomycetes</taxon>
        <taxon>Agaricomycetidae</taxon>
        <taxon>Agaricales</taxon>
        <taxon>Pluteineae</taxon>
        <taxon>Pluteaceae</taxon>
        <taxon>Pluteus</taxon>
    </lineage>
</organism>
<dbReference type="EMBL" id="ML208278">
    <property type="protein sequence ID" value="TFK73178.1"/>
    <property type="molecule type" value="Genomic_DNA"/>
</dbReference>
<gene>
    <name evidence="1" type="ORF">BDN72DRAFT_894225</name>
</gene>
<reference evidence="1 2" key="1">
    <citation type="journal article" date="2019" name="Nat. Ecol. Evol.">
        <title>Megaphylogeny resolves global patterns of mushroom evolution.</title>
        <authorList>
            <person name="Varga T."/>
            <person name="Krizsan K."/>
            <person name="Foldi C."/>
            <person name="Dima B."/>
            <person name="Sanchez-Garcia M."/>
            <person name="Sanchez-Ramirez S."/>
            <person name="Szollosi G.J."/>
            <person name="Szarkandi J.G."/>
            <person name="Papp V."/>
            <person name="Albert L."/>
            <person name="Andreopoulos W."/>
            <person name="Angelini C."/>
            <person name="Antonin V."/>
            <person name="Barry K.W."/>
            <person name="Bougher N.L."/>
            <person name="Buchanan P."/>
            <person name="Buyck B."/>
            <person name="Bense V."/>
            <person name="Catcheside P."/>
            <person name="Chovatia M."/>
            <person name="Cooper J."/>
            <person name="Damon W."/>
            <person name="Desjardin D."/>
            <person name="Finy P."/>
            <person name="Geml J."/>
            <person name="Haridas S."/>
            <person name="Hughes K."/>
            <person name="Justo A."/>
            <person name="Karasinski D."/>
            <person name="Kautmanova I."/>
            <person name="Kiss B."/>
            <person name="Kocsube S."/>
            <person name="Kotiranta H."/>
            <person name="LaButti K.M."/>
            <person name="Lechner B.E."/>
            <person name="Liimatainen K."/>
            <person name="Lipzen A."/>
            <person name="Lukacs Z."/>
            <person name="Mihaltcheva S."/>
            <person name="Morgado L.N."/>
            <person name="Niskanen T."/>
            <person name="Noordeloos M.E."/>
            <person name="Ohm R.A."/>
            <person name="Ortiz-Santana B."/>
            <person name="Ovrebo C."/>
            <person name="Racz N."/>
            <person name="Riley R."/>
            <person name="Savchenko A."/>
            <person name="Shiryaev A."/>
            <person name="Soop K."/>
            <person name="Spirin V."/>
            <person name="Szebenyi C."/>
            <person name="Tomsovsky M."/>
            <person name="Tulloss R.E."/>
            <person name="Uehling J."/>
            <person name="Grigoriev I.V."/>
            <person name="Vagvolgyi C."/>
            <person name="Papp T."/>
            <person name="Martin F.M."/>
            <person name="Miettinen O."/>
            <person name="Hibbett D.S."/>
            <person name="Nagy L.G."/>
        </authorList>
    </citation>
    <scope>NUCLEOTIDE SEQUENCE [LARGE SCALE GENOMIC DNA]</scope>
    <source>
        <strain evidence="1 2">NL-1719</strain>
    </source>
</reference>
<sequence>MASGPTELHFPPTLPYPVKVVSIDAPNGAAIDGGTRTALSDVVRRLNQLQLPPLTALPTFLLKIILSIVNTEIPTSVCVRPVAVVPAVVMGVVVDTVPTEPVDTEEATDSPGDDPPRIEKREREACGPLSTDSLLHI</sequence>
<evidence type="ECO:0000313" key="2">
    <source>
        <dbReference type="Proteomes" id="UP000308600"/>
    </source>
</evidence>
<keyword evidence="2" id="KW-1185">Reference proteome</keyword>
<proteinExistence type="predicted"/>
<accession>A0ACD3B4D2</accession>